<evidence type="ECO:0000259" key="1">
    <source>
        <dbReference type="Pfam" id="PF21834"/>
    </source>
</evidence>
<feature type="domain" description="DUF6894" evidence="1">
    <location>
        <begin position="11"/>
        <end position="71"/>
    </location>
</feature>
<keyword evidence="3" id="KW-1185">Reference proteome</keyword>
<dbReference type="Pfam" id="PF21834">
    <property type="entry name" value="DUF6894"/>
    <property type="match status" value="1"/>
</dbReference>
<accession>A0A7W9VTJ6</accession>
<comment type="caution">
    <text evidence="2">The sequence shown here is derived from an EMBL/GenBank/DDBJ whole genome shotgun (WGS) entry which is preliminary data.</text>
</comment>
<proteinExistence type="predicted"/>
<name>A0A7W9VTJ6_9HYPH</name>
<organism evidence="2 3">
    <name type="scientific">Aquamicrobium lusatiense</name>
    <dbReference type="NCBI Taxonomy" id="89772"/>
    <lineage>
        <taxon>Bacteria</taxon>
        <taxon>Pseudomonadati</taxon>
        <taxon>Pseudomonadota</taxon>
        <taxon>Alphaproteobacteria</taxon>
        <taxon>Hyphomicrobiales</taxon>
        <taxon>Phyllobacteriaceae</taxon>
        <taxon>Aquamicrobium</taxon>
    </lineage>
</organism>
<dbReference type="Proteomes" id="UP000533306">
    <property type="component" value="Unassembled WGS sequence"/>
</dbReference>
<evidence type="ECO:0000313" key="3">
    <source>
        <dbReference type="Proteomes" id="UP000533306"/>
    </source>
</evidence>
<reference evidence="2 3" key="1">
    <citation type="submission" date="2020-08" db="EMBL/GenBank/DDBJ databases">
        <title>Genomic Encyclopedia of Type Strains, Phase IV (KMG-IV): sequencing the most valuable type-strain genomes for metagenomic binning, comparative biology and taxonomic classification.</title>
        <authorList>
            <person name="Goeker M."/>
        </authorList>
    </citation>
    <scope>NUCLEOTIDE SEQUENCE [LARGE SCALE GENOMIC DNA]</scope>
    <source>
        <strain evidence="2 3">DSM 11099</strain>
    </source>
</reference>
<sequence length="83" mass="9185">MPTFSFMYLDCDDVEQEIKGIEFPTPEAARAEALRSAKDLYDEAVEAGQQPSGWAVRVRDKDGKQICEISFDDVKGMAVASPL</sequence>
<protein>
    <recommendedName>
        <fullName evidence="1">DUF6894 domain-containing protein</fullName>
    </recommendedName>
</protein>
<dbReference type="RefSeq" id="WP_183827314.1">
    <property type="nucleotide sequence ID" value="NZ_JACHEU010000001.1"/>
</dbReference>
<evidence type="ECO:0000313" key="2">
    <source>
        <dbReference type="EMBL" id="MBB6011854.1"/>
    </source>
</evidence>
<dbReference type="InterPro" id="IPR054189">
    <property type="entry name" value="DUF6894"/>
</dbReference>
<gene>
    <name evidence="2" type="ORF">HNR59_001199</name>
</gene>
<dbReference type="EMBL" id="JACHEU010000001">
    <property type="protein sequence ID" value="MBB6011854.1"/>
    <property type="molecule type" value="Genomic_DNA"/>
</dbReference>
<dbReference type="AlphaFoldDB" id="A0A7W9VTJ6"/>